<feature type="region of interest" description="Disordered" evidence="1">
    <location>
        <begin position="164"/>
        <end position="207"/>
    </location>
</feature>
<evidence type="ECO:0008006" key="4">
    <source>
        <dbReference type="Google" id="ProtNLM"/>
    </source>
</evidence>
<dbReference type="Proteomes" id="UP000323317">
    <property type="component" value="Unassembled WGS sequence"/>
</dbReference>
<accession>A0A5D4KB22</accession>
<dbReference type="EMBL" id="VTEH01000015">
    <property type="protein sequence ID" value="TYR73855.1"/>
    <property type="molecule type" value="Genomic_DNA"/>
</dbReference>
<sequence>MIGVMKMKKLWIGAGVLLLAAALVFVYFKQPAVKTGAQNNDRNIVLSDKTWNLEFSQPLKKLSKDAIYVKNQNGEKVPVNIAISDDRKSVLIHPPEEGYSTETESFTLHISSAVKSSLGLPVRGNKTVEFAVVPALPEVKSQKDLQQYFKYAIKREKENRPKFSIFDRGVSEDSADDSGSGAEGAMETQQESSSNEHSTTNNQVQGVDEADIVKTDGTYIYQIASQQLVITKAEPVSDMEIVSSISYGNNFSPQHLFLEDDKLVVIGNSWNDEYQDRPHAEKSSVEAHIMPMHSMMKTHIYDISDKTKPELLREFSMEGNYVAARKAGSYVYLAASHHPDYWMLEEKDNVELRPRISDSLNGESPSFLQYENIKYMPQSTETNFTLLAAINLDEVTSDILVESYLGSGHQIYMSKENLYMALSRYNPAGENPLASADTEVYKFSIDQSHIEFAGMANVRGTVLNQFSMDEYEGNFRIATTKGNTWGDDRSPSANNLYILDENLKHIGKVEDLAKGERIYSVRFMGDKAYMVTFKQVDPLFVIDTSDPYSPEVLGELKIPGFSNYLHPLDENHLIGFGYDTKLVKDDKSSNTEPLVLTGGMKISLFDVSDFHNPKEKDTEIIGGRGTHSYLMEDHKALFQHREKSLFGFPVSVYQDKEGSMYEQIFDYQGSLVYEITPENGIVRKAQITNSEEDEIYERWEHQVQRMLYIGENLYTLSPEQIQAYKLNDFTKMGVDFMRFFHFNWLYLKDVAFKVIYRFFLNVDGLERKVCDLLRD</sequence>
<reference evidence="2 3" key="1">
    <citation type="submission" date="2019-08" db="EMBL/GenBank/DDBJ databases">
        <title>Bacillus genomes from the desert of Cuatro Cienegas, Coahuila.</title>
        <authorList>
            <person name="Olmedo-Alvarez G."/>
        </authorList>
    </citation>
    <scope>NUCLEOTIDE SEQUENCE [LARGE SCALE GENOMIC DNA]</scope>
    <source>
        <strain evidence="2 3">CH40_1T</strain>
    </source>
</reference>
<protein>
    <recommendedName>
        <fullName evidence="4">SbsA Ig-like domain-containing protein</fullName>
    </recommendedName>
</protein>
<organism evidence="2 3">
    <name type="scientific">Rossellomorea vietnamensis</name>
    <dbReference type="NCBI Taxonomy" id="218284"/>
    <lineage>
        <taxon>Bacteria</taxon>
        <taxon>Bacillati</taxon>
        <taxon>Bacillota</taxon>
        <taxon>Bacilli</taxon>
        <taxon>Bacillales</taxon>
        <taxon>Bacillaceae</taxon>
        <taxon>Rossellomorea</taxon>
    </lineage>
</organism>
<feature type="compositionally biased region" description="Low complexity" evidence="1">
    <location>
        <begin position="177"/>
        <end position="203"/>
    </location>
</feature>
<evidence type="ECO:0000313" key="3">
    <source>
        <dbReference type="Proteomes" id="UP000323317"/>
    </source>
</evidence>
<dbReference type="InterPro" id="IPR019198">
    <property type="entry name" value="Beta_propeller_containing"/>
</dbReference>
<evidence type="ECO:0000256" key="1">
    <source>
        <dbReference type="SAM" id="MobiDB-lite"/>
    </source>
</evidence>
<evidence type="ECO:0000313" key="2">
    <source>
        <dbReference type="EMBL" id="TYR73855.1"/>
    </source>
</evidence>
<proteinExistence type="predicted"/>
<comment type="caution">
    <text evidence="2">The sequence shown here is derived from an EMBL/GenBank/DDBJ whole genome shotgun (WGS) entry which is preliminary data.</text>
</comment>
<gene>
    <name evidence="2" type="ORF">FZC79_17200</name>
</gene>
<dbReference type="Pfam" id="PF09826">
    <property type="entry name" value="Beta_propel"/>
    <property type="match status" value="1"/>
</dbReference>
<dbReference type="AlphaFoldDB" id="A0A5D4KB22"/>
<name>A0A5D4KB22_9BACI</name>